<dbReference type="PANTHER" id="PTHR48081:SF33">
    <property type="entry name" value="KYNURENINE FORMAMIDASE"/>
    <property type="match status" value="1"/>
</dbReference>
<dbReference type="PANTHER" id="PTHR48081">
    <property type="entry name" value="AB HYDROLASE SUPERFAMILY PROTEIN C4A8.06C"/>
    <property type="match status" value="1"/>
</dbReference>
<evidence type="ECO:0000256" key="1">
    <source>
        <dbReference type="ARBA" id="ARBA00022801"/>
    </source>
</evidence>
<dbReference type="EMBL" id="JAJATZ010000002">
    <property type="protein sequence ID" value="MCB5198368.1"/>
    <property type="molecule type" value="Genomic_DNA"/>
</dbReference>
<evidence type="ECO:0000313" key="4">
    <source>
        <dbReference type="Proteomes" id="UP001138961"/>
    </source>
</evidence>
<dbReference type="Proteomes" id="UP001138961">
    <property type="component" value="Unassembled WGS sequence"/>
</dbReference>
<evidence type="ECO:0000259" key="2">
    <source>
        <dbReference type="Pfam" id="PF07859"/>
    </source>
</evidence>
<accession>A0ABS8BRM0</accession>
<keyword evidence="4" id="KW-1185">Reference proteome</keyword>
<protein>
    <submittedName>
        <fullName evidence="3">Alpha/beta hydrolase</fullName>
    </submittedName>
</protein>
<dbReference type="InterPro" id="IPR013094">
    <property type="entry name" value="AB_hydrolase_3"/>
</dbReference>
<keyword evidence="1 3" id="KW-0378">Hydrolase</keyword>
<dbReference type="Pfam" id="PF07859">
    <property type="entry name" value="Abhydrolase_3"/>
    <property type="match status" value="1"/>
</dbReference>
<evidence type="ECO:0000313" key="3">
    <source>
        <dbReference type="EMBL" id="MCB5198368.1"/>
    </source>
</evidence>
<dbReference type="InterPro" id="IPR050300">
    <property type="entry name" value="GDXG_lipolytic_enzyme"/>
</dbReference>
<gene>
    <name evidence="3" type="ORF">LGQ03_03870</name>
</gene>
<dbReference type="Gene3D" id="3.40.50.1820">
    <property type="entry name" value="alpha/beta hydrolase"/>
    <property type="match status" value="1"/>
</dbReference>
<name>A0ABS8BRM0_9RHOB</name>
<reference evidence="3" key="1">
    <citation type="submission" date="2021-10" db="EMBL/GenBank/DDBJ databases">
        <title>Loktanella gaetbuli sp. nov., isolated from a tidal flat.</title>
        <authorList>
            <person name="Park S."/>
            <person name="Yoon J.-H."/>
        </authorList>
    </citation>
    <scope>NUCLEOTIDE SEQUENCE</scope>
    <source>
        <strain evidence="3">TSTF-M6</strain>
    </source>
</reference>
<sequence>MLDPIRDWDDAFANSAHIPGSETLPAQWAMAAATFRDSGVRIERDLPYAAAPRARYDLVWPEGTPRGLAVFVHGGYWLQTEKSDWTHLAAGAVAAGWAVCLPGYTLAPQARINEITSQVGAAISAAALRVDGPIRLAGHSAGGHLATRMICADSPLSSRVLDRVAHVIAISGLFDLRPLLRTAMNDRLCLDQAEAVAESPALLAPARAIPMTCWVGGGERPEFLRQSRLMAAIWDGLDVPTTLHIDDDHNHFSVIAGLDDPDSALVRCWLTTDH</sequence>
<comment type="caution">
    <text evidence="3">The sequence shown here is derived from an EMBL/GenBank/DDBJ whole genome shotgun (WGS) entry which is preliminary data.</text>
</comment>
<dbReference type="SUPFAM" id="SSF53474">
    <property type="entry name" value="alpha/beta-Hydrolases"/>
    <property type="match status" value="1"/>
</dbReference>
<proteinExistence type="predicted"/>
<organism evidence="3 4">
    <name type="scientific">Loktanella gaetbuli</name>
    <dbReference type="NCBI Taxonomy" id="2881335"/>
    <lineage>
        <taxon>Bacteria</taxon>
        <taxon>Pseudomonadati</taxon>
        <taxon>Pseudomonadota</taxon>
        <taxon>Alphaproteobacteria</taxon>
        <taxon>Rhodobacterales</taxon>
        <taxon>Roseobacteraceae</taxon>
        <taxon>Loktanella</taxon>
    </lineage>
</organism>
<dbReference type="GO" id="GO:0016787">
    <property type="term" value="F:hydrolase activity"/>
    <property type="evidence" value="ECO:0007669"/>
    <property type="project" value="UniProtKB-KW"/>
</dbReference>
<feature type="domain" description="Alpha/beta hydrolase fold-3" evidence="2">
    <location>
        <begin position="70"/>
        <end position="176"/>
    </location>
</feature>
<dbReference type="RefSeq" id="WP_226747323.1">
    <property type="nucleotide sequence ID" value="NZ_JAJATZ010000002.1"/>
</dbReference>
<dbReference type="InterPro" id="IPR029058">
    <property type="entry name" value="AB_hydrolase_fold"/>
</dbReference>